<keyword evidence="7" id="KW-0256">Endoplasmic reticulum</keyword>
<dbReference type="VEuPathDB" id="FungiDB:CJI96_0002730"/>
<dbReference type="InterPro" id="IPR011047">
    <property type="entry name" value="Quinoprotein_ADH-like_sf"/>
</dbReference>
<evidence type="ECO:0000256" key="5">
    <source>
        <dbReference type="ARBA" id="ARBA00022692"/>
    </source>
</evidence>
<comment type="subcellular location">
    <subcellularLocation>
        <location evidence="1">Endoplasmic reticulum membrane</location>
        <topology evidence="1">Single-pass type I membrane protein</topology>
    </subcellularLocation>
</comment>
<keyword evidence="9" id="KW-0472">Membrane</keyword>
<keyword evidence="6 11" id="KW-0732">Signal</keyword>
<dbReference type="GO" id="GO:0034975">
    <property type="term" value="P:protein folding in endoplasmic reticulum"/>
    <property type="evidence" value="ECO:0007669"/>
    <property type="project" value="TreeGrafter"/>
</dbReference>
<comment type="similarity">
    <text evidence="2">Belongs to the EMC1 family.</text>
</comment>
<comment type="subunit">
    <text evidence="3">Component of the ER membrane protein complex (EMC).</text>
</comment>
<evidence type="ECO:0000256" key="8">
    <source>
        <dbReference type="ARBA" id="ARBA00022989"/>
    </source>
</evidence>
<name>A0A0L0P8Z3_CANAR</name>
<feature type="domain" description="ER membrane protein complex subunit 1 C-terminal" evidence="12">
    <location>
        <begin position="676"/>
        <end position="889"/>
    </location>
</feature>
<sequence>MKSSLLLYIGLHLIVVAVFLSLEKYFVSEPASHTWHINHYGSLKQFQPISGTKGVGISEFSDLVTIDLANQSILSSIDLKDTDSDTYALLDNIVVTYSTTSSTIHIFERYSGIFIEKIRLDAPPVHFGEFYDNGLLILDSKGSLIAWNKTVKKLVGKYNERSFKSSLFDGLFYASIGPTVMCLNDQAENIISNVRTSSDILDLKDGLAVSQNEVLILRGTKGDGKGNISQTKSFSFVNPRVISSQIVADLESERFTLYKVVEGHELEMITQHAAHDASEIRTIIYEDKVFVVSYLSNGCEIHDFSKLVHTFSFNDIVSHERLFADNEGELFSFYDQNEDAIQHMRVTKDQAFVTTTLLSSDDIESSVFELTETLPRQHAILINKPRSATEIEKAHYLSEESHIGSPFIRMLLKIKHHLAQLWRFIVYFSRGGSPGTIPIEDTYGFQKLLISFDDRVKELKARNSQTQKVTWISRIPELDSLTSIESLNDKIYLSTPLKAFVIDARDGRVENVREFPMRGEKTIKLSIELPEEMGEEGYEPFALGVKCGTSIFLLDADCELTEGQYFLEERDGKLQSYKITDHDLVPTWSYAPQNEILLTFSHNEEKLTPATGIAKARRTVLYKYLNPNLVTIVTHNNGNNQITVHLLDGVTGTVLYVQKLNEISIDPSTIQVVQRDNWVVLSYIDKDDYKQILTVLDLFGTVANASGGEKSVFSEFDIKIHNVLSKSYIFPEKINLLGSTSTKVGITTKSLIAVTESGSMVEIPKYLVNSRRIDDRPLTQEDFEEFKMMPYDPLIPKPDLHVLNGNKKVHVLHLKGILLTGSTEMESTSVVCYVNEATEFCTVVQPSLSYDILKPAFDKHKLLATIGILYFAFVISKEFVKSKRLNAKWLD</sequence>
<dbReference type="VEuPathDB" id="FungiDB:CJJ09_003144"/>
<reference evidence="14" key="1">
    <citation type="journal article" date="2015" name="BMC Genomics">
        <title>Draft genome of a commonly misdiagnosed multidrug resistant pathogen Candida auris.</title>
        <authorList>
            <person name="Chatterjee S."/>
            <person name="Alampalli S.V."/>
            <person name="Nageshan R.K."/>
            <person name="Chettiar S.T."/>
            <person name="Joshi S."/>
            <person name="Tatu U.S."/>
        </authorList>
    </citation>
    <scope>NUCLEOTIDE SEQUENCE [LARGE SCALE GENOMIC DNA]</scope>
    <source>
        <strain evidence="14">6684</strain>
    </source>
</reference>
<dbReference type="InterPro" id="IPR026895">
    <property type="entry name" value="EMC1"/>
</dbReference>
<evidence type="ECO:0000256" key="9">
    <source>
        <dbReference type="ARBA" id="ARBA00023136"/>
    </source>
</evidence>
<organism evidence="13 14">
    <name type="scientific">Candidozyma auris</name>
    <name type="common">Yeast</name>
    <name type="synonym">Candida auris</name>
    <dbReference type="NCBI Taxonomy" id="498019"/>
    <lineage>
        <taxon>Eukaryota</taxon>
        <taxon>Fungi</taxon>
        <taxon>Dikarya</taxon>
        <taxon>Ascomycota</taxon>
        <taxon>Saccharomycotina</taxon>
        <taxon>Pichiomycetes</taxon>
        <taxon>Metschnikowiaceae</taxon>
        <taxon>Candidozyma</taxon>
    </lineage>
</organism>
<evidence type="ECO:0000256" key="3">
    <source>
        <dbReference type="ARBA" id="ARBA00011276"/>
    </source>
</evidence>
<dbReference type="AlphaFoldDB" id="A0A0L0P8Z3"/>
<dbReference type="VEuPathDB" id="FungiDB:B9J08_002056"/>
<dbReference type="Proteomes" id="UP000037122">
    <property type="component" value="Unassembled WGS sequence"/>
</dbReference>
<evidence type="ECO:0000259" key="12">
    <source>
        <dbReference type="Pfam" id="PF07774"/>
    </source>
</evidence>
<dbReference type="VEuPathDB" id="FungiDB:CJI97_002247"/>
<keyword evidence="5" id="KW-0812">Transmembrane</keyword>
<evidence type="ECO:0000256" key="6">
    <source>
        <dbReference type="ARBA" id="ARBA00022729"/>
    </source>
</evidence>
<protein>
    <recommendedName>
        <fullName evidence="4">ER membrane protein complex subunit 1</fullName>
    </recommendedName>
</protein>
<dbReference type="PANTHER" id="PTHR21573:SF0">
    <property type="entry name" value="ER MEMBRANE PROTEIN COMPLEX SUBUNIT 1"/>
    <property type="match status" value="1"/>
</dbReference>
<dbReference type="VEuPathDB" id="FungiDB:CJJ07_000176"/>
<comment type="caution">
    <text evidence="13">The sequence shown here is derived from an EMBL/GenBank/DDBJ whole genome shotgun (WGS) entry which is preliminary data.</text>
</comment>
<evidence type="ECO:0000256" key="1">
    <source>
        <dbReference type="ARBA" id="ARBA00004115"/>
    </source>
</evidence>
<evidence type="ECO:0000256" key="10">
    <source>
        <dbReference type="ARBA" id="ARBA00023180"/>
    </source>
</evidence>
<dbReference type="VEuPathDB" id="FungiDB:QG37_00281"/>
<evidence type="ECO:0000313" key="13">
    <source>
        <dbReference type="EMBL" id="KNE02476.1"/>
    </source>
</evidence>
<keyword evidence="10" id="KW-0325">Glycoprotein</keyword>
<gene>
    <name evidence="13" type="ORF">QG37_00281</name>
</gene>
<dbReference type="Pfam" id="PF07774">
    <property type="entry name" value="EMC1_C"/>
    <property type="match status" value="1"/>
</dbReference>
<dbReference type="EMBL" id="LGST01000003">
    <property type="protein sequence ID" value="KNE02476.1"/>
    <property type="molecule type" value="Genomic_DNA"/>
</dbReference>
<accession>A0A0L0P8Z3</accession>
<evidence type="ECO:0000256" key="4">
    <source>
        <dbReference type="ARBA" id="ARBA00020824"/>
    </source>
</evidence>
<proteinExistence type="inferred from homology"/>
<dbReference type="InterPro" id="IPR011678">
    <property type="entry name" value="EMC1_C"/>
</dbReference>
<dbReference type="SUPFAM" id="SSF50998">
    <property type="entry name" value="Quinoprotein alcohol dehydrogenase-like"/>
    <property type="match status" value="1"/>
</dbReference>
<dbReference type="GO" id="GO:0072546">
    <property type="term" value="C:EMC complex"/>
    <property type="evidence" value="ECO:0007669"/>
    <property type="project" value="InterPro"/>
</dbReference>
<feature type="signal peptide" evidence="11">
    <location>
        <begin position="1"/>
        <end position="21"/>
    </location>
</feature>
<feature type="chain" id="PRO_5005545466" description="ER membrane protein complex subunit 1" evidence="11">
    <location>
        <begin position="22"/>
        <end position="891"/>
    </location>
</feature>
<evidence type="ECO:0000256" key="7">
    <source>
        <dbReference type="ARBA" id="ARBA00022824"/>
    </source>
</evidence>
<evidence type="ECO:0000256" key="11">
    <source>
        <dbReference type="SAM" id="SignalP"/>
    </source>
</evidence>
<keyword evidence="8" id="KW-1133">Transmembrane helix</keyword>
<evidence type="ECO:0000256" key="2">
    <source>
        <dbReference type="ARBA" id="ARBA00007904"/>
    </source>
</evidence>
<evidence type="ECO:0000313" key="14">
    <source>
        <dbReference type="Proteomes" id="UP000037122"/>
    </source>
</evidence>
<dbReference type="PANTHER" id="PTHR21573">
    <property type="entry name" value="ER MEMBRANE PROTEIN COMPLEX SUBUNIT 1"/>
    <property type="match status" value="1"/>
</dbReference>